<keyword evidence="6 10" id="KW-0378">Hydrolase</keyword>
<dbReference type="GeneID" id="85315711"/>
<proteinExistence type="inferred from homology"/>
<feature type="chain" id="PRO_5042602221" description="Mannan endo-1,6-alpha-mannosidase" evidence="12">
    <location>
        <begin position="19"/>
        <end position="453"/>
    </location>
</feature>
<dbReference type="InterPro" id="IPR008928">
    <property type="entry name" value="6-hairpin_glycosidase_sf"/>
</dbReference>
<dbReference type="InterPro" id="IPR014480">
    <property type="entry name" value="Mannan-1_6-alpha_mannosidase"/>
</dbReference>
<evidence type="ECO:0000256" key="11">
    <source>
        <dbReference type="SAM" id="MobiDB-lite"/>
    </source>
</evidence>
<dbReference type="AlphaFoldDB" id="A0AAJ0BVJ6"/>
<dbReference type="PANTHER" id="PTHR12145:SF36">
    <property type="entry name" value="MANNAN ENDO-1,6-ALPHA-MANNOSIDASE DCW1"/>
    <property type="match status" value="1"/>
</dbReference>
<dbReference type="GO" id="GO:0008496">
    <property type="term" value="F:mannan endo-1,6-alpha-mannosidase activity"/>
    <property type="evidence" value="ECO:0007669"/>
    <property type="project" value="UniProtKB-UniRule"/>
</dbReference>
<evidence type="ECO:0000256" key="10">
    <source>
        <dbReference type="PIRNR" id="PIRNR016302"/>
    </source>
</evidence>
<dbReference type="PIRSF" id="PIRSF016302">
    <property type="entry name" value="Man_a_manosd"/>
    <property type="match status" value="1"/>
</dbReference>
<evidence type="ECO:0000256" key="12">
    <source>
        <dbReference type="SAM" id="SignalP"/>
    </source>
</evidence>
<comment type="similarity">
    <text evidence="3 10">Belongs to the glycosyl hydrolase 76 family.</text>
</comment>
<keyword evidence="9 10" id="KW-0326">Glycosidase</keyword>
<name>A0AAJ0BVJ6_9PEZI</name>
<evidence type="ECO:0000256" key="4">
    <source>
        <dbReference type="ARBA" id="ARBA00012350"/>
    </source>
</evidence>
<dbReference type="EC" id="3.2.1.101" evidence="4 10"/>
<feature type="signal peptide" evidence="12">
    <location>
        <begin position="1"/>
        <end position="18"/>
    </location>
</feature>
<evidence type="ECO:0000313" key="14">
    <source>
        <dbReference type="Proteomes" id="UP001244011"/>
    </source>
</evidence>
<keyword evidence="14" id="KW-1185">Reference proteome</keyword>
<gene>
    <name evidence="13" type="ORF">QBC33DRAFT_613183</name>
</gene>
<feature type="compositionally biased region" description="Gly residues" evidence="11">
    <location>
        <begin position="402"/>
        <end position="415"/>
    </location>
</feature>
<feature type="compositionally biased region" description="Low complexity" evidence="11">
    <location>
        <begin position="416"/>
        <end position="430"/>
    </location>
</feature>
<evidence type="ECO:0000256" key="8">
    <source>
        <dbReference type="ARBA" id="ARBA00023180"/>
    </source>
</evidence>
<reference evidence="13" key="1">
    <citation type="submission" date="2023-06" db="EMBL/GenBank/DDBJ databases">
        <title>Genome-scale phylogeny and comparative genomics of the fungal order Sordariales.</title>
        <authorList>
            <consortium name="Lawrence Berkeley National Laboratory"/>
            <person name="Hensen N."/>
            <person name="Bonometti L."/>
            <person name="Westerberg I."/>
            <person name="Brannstrom I.O."/>
            <person name="Guillou S."/>
            <person name="Cros-Aarteil S."/>
            <person name="Calhoun S."/>
            <person name="Haridas S."/>
            <person name="Kuo A."/>
            <person name="Mondo S."/>
            <person name="Pangilinan J."/>
            <person name="Riley R."/>
            <person name="Labutti K."/>
            <person name="Andreopoulos B."/>
            <person name="Lipzen A."/>
            <person name="Chen C."/>
            <person name="Yanf M."/>
            <person name="Daum C."/>
            <person name="Ng V."/>
            <person name="Clum A."/>
            <person name="Steindorff A."/>
            <person name="Ohm R."/>
            <person name="Martin F."/>
            <person name="Silar P."/>
            <person name="Natvig D."/>
            <person name="Lalanne C."/>
            <person name="Gautier V."/>
            <person name="Ament-Velasquez S.L."/>
            <person name="Kruys A."/>
            <person name="Hutchinson M.I."/>
            <person name="Powell A.J."/>
            <person name="Barry K."/>
            <person name="Miller A.N."/>
            <person name="Grigoriev I.V."/>
            <person name="Debuchy R."/>
            <person name="Gladieux P."/>
            <person name="Thoren M.H."/>
            <person name="Johannesson H."/>
        </authorList>
    </citation>
    <scope>NUCLEOTIDE SEQUENCE</scope>
    <source>
        <strain evidence="13">8032-3</strain>
    </source>
</reference>
<sequence length="453" mass="47879">MMIYTTTAVTLLAGLGAAQKFSIATHDDIVASAKTLASDLMALYSGDQTGETPGLLPGPPPIGDYYWWEGAGFLATFIDYWHVTGDETYNDVVTQGLLFQRGPNDNYMPPNVTAQLGNDDQCAWALASMIAAENNFPELPKGQASWVAVAENVFNNMVVRYDDGTCGGGLRWQVPLSNSGYNYKNTMSNGCYFNLGARLARYTGNETYAQQAVQTWDWLTSVGFIDNTTFAVFDGAHVEGNCTDINKAQFSYPAALVTQGAAYMYNYTQGSTLWKSRLDSLTTATLKIFFPKDIAVEVACEARATCTTDMFSYKNYLHRYLAGAAQLAPYTADKILAVLKTSAQAAVGQCTGGDSGRQCGFYWADGKFVKPSATGVGEQMDVLGAVEALLVEGLAGPVTAATGGGNGTSGSGSSGSGTSTGSTPGASHTSGARRAEIGLVAGLIGLMALVMVN</sequence>
<evidence type="ECO:0000256" key="1">
    <source>
        <dbReference type="ARBA" id="ARBA00001452"/>
    </source>
</evidence>
<evidence type="ECO:0000256" key="7">
    <source>
        <dbReference type="ARBA" id="ARBA00023136"/>
    </source>
</evidence>
<dbReference type="GO" id="GO:0009272">
    <property type="term" value="P:fungal-type cell wall biogenesis"/>
    <property type="evidence" value="ECO:0007669"/>
    <property type="project" value="TreeGrafter"/>
</dbReference>
<dbReference type="PANTHER" id="PTHR12145">
    <property type="entry name" value="MANNAN ENDO-1,6-ALPHA-MANNOSIDASE DCW1"/>
    <property type="match status" value="1"/>
</dbReference>
<dbReference type="SUPFAM" id="SSF48208">
    <property type="entry name" value="Six-hairpin glycosidases"/>
    <property type="match status" value="1"/>
</dbReference>
<evidence type="ECO:0000256" key="2">
    <source>
        <dbReference type="ARBA" id="ARBA00004308"/>
    </source>
</evidence>
<evidence type="ECO:0000256" key="9">
    <source>
        <dbReference type="ARBA" id="ARBA00023295"/>
    </source>
</evidence>
<dbReference type="Pfam" id="PF03663">
    <property type="entry name" value="Glyco_hydro_76"/>
    <property type="match status" value="1"/>
</dbReference>
<accession>A0AAJ0BVJ6</accession>
<dbReference type="RefSeq" id="XP_060280406.1">
    <property type="nucleotide sequence ID" value="XM_060432524.1"/>
</dbReference>
<evidence type="ECO:0000256" key="6">
    <source>
        <dbReference type="ARBA" id="ARBA00022801"/>
    </source>
</evidence>
<organism evidence="13 14">
    <name type="scientific">Phialemonium atrogriseum</name>
    <dbReference type="NCBI Taxonomy" id="1093897"/>
    <lineage>
        <taxon>Eukaryota</taxon>
        <taxon>Fungi</taxon>
        <taxon>Dikarya</taxon>
        <taxon>Ascomycota</taxon>
        <taxon>Pezizomycotina</taxon>
        <taxon>Sordariomycetes</taxon>
        <taxon>Sordariomycetidae</taxon>
        <taxon>Cephalothecales</taxon>
        <taxon>Cephalothecaceae</taxon>
        <taxon>Phialemonium</taxon>
    </lineage>
</organism>
<dbReference type="Gene3D" id="1.50.10.20">
    <property type="match status" value="1"/>
</dbReference>
<feature type="region of interest" description="Disordered" evidence="11">
    <location>
        <begin position="401"/>
        <end position="430"/>
    </location>
</feature>
<comment type="caution">
    <text evidence="13">The sequence shown here is derived from an EMBL/GenBank/DDBJ whole genome shotgun (WGS) entry which is preliminary data.</text>
</comment>
<dbReference type="GO" id="GO:0012505">
    <property type="term" value="C:endomembrane system"/>
    <property type="evidence" value="ECO:0007669"/>
    <property type="project" value="UniProtKB-SubCell"/>
</dbReference>
<evidence type="ECO:0000256" key="5">
    <source>
        <dbReference type="ARBA" id="ARBA00022729"/>
    </source>
</evidence>
<dbReference type="InterPro" id="IPR005198">
    <property type="entry name" value="Glyco_hydro_76"/>
</dbReference>
<evidence type="ECO:0000313" key="13">
    <source>
        <dbReference type="EMBL" id="KAK1764193.1"/>
    </source>
</evidence>
<dbReference type="EMBL" id="MU839021">
    <property type="protein sequence ID" value="KAK1764193.1"/>
    <property type="molecule type" value="Genomic_DNA"/>
</dbReference>
<dbReference type="FunFam" id="1.50.10.20:FF:000006">
    <property type="entry name" value="Mannan endo-1,6-alpha-mannosidase"/>
    <property type="match status" value="1"/>
</dbReference>
<protein>
    <recommendedName>
        <fullName evidence="4 10">Mannan endo-1,6-alpha-mannosidase</fullName>
        <ecNumber evidence="4 10">3.2.1.101</ecNumber>
    </recommendedName>
</protein>
<dbReference type="GO" id="GO:0016052">
    <property type="term" value="P:carbohydrate catabolic process"/>
    <property type="evidence" value="ECO:0007669"/>
    <property type="project" value="InterPro"/>
</dbReference>
<comment type="catalytic activity">
    <reaction evidence="1 10">
        <text>Random hydrolysis of (1-&gt;6)-alpha-D-mannosidic linkages in unbranched (1-&gt;6)-mannans.</text>
        <dbReference type="EC" id="3.2.1.101"/>
    </reaction>
</comment>
<evidence type="ECO:0000256" key="3">
    <source>
        <dbReference type="ARBA" id="ARBA00009699"/>
    </source>
</evidence>
<keyword evidence="8" id="KW-0325">Glycoprotein</keyword>
<comment type="subcellular location">
    <subcellularLocation>
        <location evidence="2">Endomembrane system</location>
    </subcellularLocation>
</comment>
<dbReference type="Proteomes" id="UP001244011">
    <property type="component" value="Unassembled WGS sequence"/>
</dbReference>
<keyword evidence="7" id="KW-0472">Membrane</keyword>
<keyword evidence="5 12" id="KW-0732">Signal</keyword>